<evidence type="ECO:0000313" key="1">
    <source>
        <dbReference type="EMBL" id="KAJ9077198.1"/>
    </source>
</evidence>
<dbReference type="Proteomes" id="UP001165960">
    <property type="component" value="Unassembled WGS sequence"/>
</dbReference>
<name>A0ACC2TR81_9FUNG</name>
<keyword evidence="2" id="KW-1185">Reference proteome</keyword>
<sequence>MDNRNMIGLITQWDGEGGGLILVMSQAPKQEEISYNYHSQVLKDFPLYSLAAPKHTIKIVLTTGTASVLVTLFNTTFSSPPSLPIQDLSLPEVSSPLMKEDIISLPITPTILNLANGPHLVYYLLGIPGLDQITLVALGLACEGAVPNLQVQFKSTEYYDMVVVPCILYYFLSAANSATFLVLTFVQPALVHHQMILGLHVHKILSLCSAVSNHREKFLAYLQWVYLLLSLVSDNQRDSIISQA</sequence>
<organism evidence="1 2">
    <name type="scientific">Entomophthora muscae</name>
    <dbReference type="NCBI Taxonomy" id="34485"/>
    <lineage>
        <taxon>Eukaryota</taxon>
        <taxon>Fungi</taxon>
        <taxon>Fungi incertae sedis</taxon>
        <taxon>Zoopagomycota</taxon>
        <taxon>Entomophthoromycotina</taxon>
        <taxon>Entomophthoromycetes</taxon>
        <taxon>Entomophthorales</taxon>
        <taxon>Entomophthoraceae</taxon>
        <taxon>Entomophthora</taxon>
    </lineage>
</organism>
<gene>
    <name evidence="1" type="ORF">DSO57_1019028</name>
</gene>
<protein>
    <submittedName>
        <fullName evidence="1">Uncharacterized protein</fullName>
    </submittedName>
</protein>
<accession>A0ACC2TR81</accession>
<proteinExistence type="predicted"/>
<reference evidence="1" key="1">
    <citation type="submission" date="2022-04" db="EMBL/GenBank/DDBJ databases">
        <title>Genome of the entomopathogenic fungus Entomophthora muscae.</title>
        <authorList>
            <person name="Elya C."/>
            <person name="Lovett B.R."/>
            <person name="Lee E."/>
            <person name="Macias A.M."/>
            <person name="Hajek A.E."/>
            <person name="De Bivort B.L."/>
            <person name="Kasson M.T."/>
            <person name="De Fine Licht H.H."/>
            <person name="Stajich J.E."/>
        </authorList>
    </citation>
    <scope>NUCLEOTIDE SEQUENCE</scope>
    <source>
        <strain evidence="1">Berkeley</strain>
    </source>
</reference>
<evidence type="ECO:0000313" key="2">
    <source>
        <dbReference type="Proteomes" id="UP001165960"/>
    </source>
</evidence>
<dbReference type="EMBL" id="QTSX02002214">
    <property type="protein sequence ID" value="KAJ9077198.1"/>
    <property type="molecule type" value="Genomic_DNA"/>
</dbReference>
<comment type="caution">
    <text evidence="1">The sequence shown here is derived from an EMBL/GenBank/DDBJ whole genome shotgun (WGS) entry which is preliminary data.</text>
</comment>